<reference evidence="2" key="1">
    <citation type="submission" date="2014-05" db="EMBL/GenBank/DDBJ databases">
        <authorList>
            <person name="Chronopoulou M."/>
        </authorList>
    </citation>
    <scope>NUCLEOTIDE SEQUENCE</scope>
    <source>
        <tissue evidence="2">Whole organism</tissue>
    </source>
</reference>
<name>A0A0K2UY99_LEPSM</name>
<accession>A0A0K2UY99</accession>
<organism evidence="2">
    <name type="scientific">Lepeophtheirus salmonis</name>
    <name type="common">Salmon louse</name>
    <name type="synonym">Caligus salmonis</name>
    <dbReference type="NCBI Taxonomy" id="72036"/>
    <lineage>
        <taxon>Eukaryota</taxon>
        <taxon>Metazoa</taxon>
        <taxon>Ecdysozoa</taxon>
        <taxon>Arthropoda</taxon>
        <taxon>Crustacea</taxon>
        <taxon>Multicrustacea</taxon>
        <taxon>Hexanauplia</taxon>
        <taxon>Copepoda</taxon>
        <taxon>Siphonostomatoida</taxon>
        <taxon>Caligidae</taxon>
        <taxon>Lepeophtheirus</taxon>
    </lineage>
</organism>
<dbReference type="AlphaFoldDB" id="A0A0K2UY99"/>
<dbReference type="EMBL" id="HACA01025883">
    <property type="protein sequence ID" value="CDW43244.1"/>
    <property type="molecule type" value="Transcribed_RNA"/>
</dbReference>
<evidence type="ECO:0000313" key="2">
    <source>
        <dbReference type="EMBL" id="CDW43244.1"/>
    </source>
</evidence>
<sequence length="53" mass="6058">MDIGIKSKPINCTSICSKRFIISILIMVSFSYFSPFENIEIFIGYMFFSIHGA</sequence>
<proteinExistence type="predicted"/>
<evidence type="ECO:0000256" key="1">
    <source>
        <dbReference type="SAM" id="Phobius"/>
    </source>
</evidence>
<protein>
    <submittedName>
        <fullName evidence="2">Uncharacterized protein</fullName>
    </submittedName>
</protein>
<feature type="transmembrane region" description="Helical" evidence="1">
    <location>
        <begin position="20"/>
        <end position="48"/>
    </location>
</feature>
<keyword evidence="1" id="KW-1133">Transmembrane helix</keyword>
<keyword evidence="1" id="KW-0472">Membrane</keyword>
<keyword evidence="1" id="KW-0812">Transmembrane</keyword>